<feature type="transmembrane region" description="Helical" evidence="1">
    <location>
        <begin position="70"/>
        <end position="90"/>
    </location>
</feature>
<reference evidence="2 3" key="1">
    <citation type="submission" date="2019-03" db="EMBL/GenBank/DDBJ databases">
        <title>Genomic Encyclopedia of Type Strains, Phase III (KMG-III): the genomes of soil and plant-associated and newly described type strains.</title>
        <authorList>
            <person name="Whitman W."/>
        </authorList>
    </citation>
    <scope>NUCLEOTIDE SEQUENCE [LARGE SCALE GENOMIC DNA]</scope>
    <source>
        <strain evidence="2 3">CECT 8283</strain>
    </source>
</reference>
<gene>
    <name evidence="2" type="ORF">DFQ07_1358</name>
</gene>
<dbReference type="EMBL" id="SNYH01000003">
    <property type="protein sequence ID" value="TDQ27507.1"/>
    <property type="molecule type" value="Genomic_DNA"/>
</dbReference>
<evidence type="ECO:0000313" key="3">
    <source>
        <dbReference type="Proteomes" id="UP000295390"/>
    </source>
</evidence>
<protein>
    <submittedName>
        <fullName evidence="2">Uncharacterized protein</fullName>
    </submittedName>
</protein>
<sequence>MEFAYYSESFFRGIIQDIFKSSTSNKIHFVGNIFLVVSNKLYFLTFGIRLLILTLENLNQKLAQVLKNGIISFLIFWSLIIGISAIEANIKIVDCTACNDGNRKLNWNEINYGLILGTSAIISIIPNLIRIIKPTKKPLYNNI</sequence>
<keyword evidence="3" id="KW-1185">Reference proteome</keyword>
<accession>A0A4R6TCW1</accession>
<comment type="caution">
    <text evidence="2">The sequence shown here is derived from an EMBL/GenBank/DDBJ whole genome shotgun (WGS) entry which is preliminary data.</text>
</comment>
<evidence type="ECO:0000313" key="2">
    <source>
        <dbReference type="EMBL" id="TDQ27507.1"/>
    </source>
</evidence>
<keyword evidence="1" id="KW-0472">Membrane</keyword>
<organism evidence="2 3">
    <name type="scientific">Tenacibaculum caenipelagi</name>
    <dbReference type="NCBI Taxonomy" id="1325435"/>
    <lineage>
        <taxon>Bacteria</taxon>
        <taxon>Pseudomonadati</taxon>
        <taxon>Bacteroidota</taxon>
        <taxon>Flavobacteriia</taxon>
        <taxon>Flavobacteriales</taxon>
        <taxon>Flavobacteriaceae</taxon>
        <taxon>Tenacibaculum</taxon>
    </lineage>
</organism>
<dbReference type="Proteomes" id="UP000295390">
    <property type="component" value="Unassembled WGS sequence"/>
</dbReference>
<feature type="transmembrane region" description="Helical" evidence="1">
    <location>
        <begin position="41"/>
        <end position="58"/>
    </location>
</feature>
<proteinExistence type="predicted"/>
<evidence type="ECO:0000256" key="1">
    <source>
        <dbReference type="SAM" id="Phobius"/>
    </source>
</evidence>
<dbReference type="AlphaFoldDB" id="A0A4R6TCW1"/>
<keyword evidence="1" id="KW-1133">Transmembrane helix</keyword>
<feature type="transmembrane region" description="Helical" evidence="1">
    <location>
        <begin position="110"/>
        <end position="129"/>
    </location>
</feature>
<name>A0A4R6TCW1_9FLAO</name>
<keyword evidence="1" id="KW-0812">Transmembrane</keyword>